<dbReference type="Gene3D" id="3.40.140.10">
    <property type="entry name" value="Cytidine Deaminase, domain 2"/>
    <property type="match status" value="1"/>
</dbReference>
<evidence type="ECO:0000256" key="5">
    <source>
        <dbReference type="ARBA" id="ARBA00022801"/>
    </source>
</evidence>
<dbReference type="InterPro" id="IPR000555">
    <property type="entry name" value="JAMM/MPN+_dom"/>
</dbReference>
<reference evidence="10" key="1">
    <citation type="submission" date="2023-10" db="EMBL/GenBank/DDBJ databases">
        <authorList>
            <person name="Chen Y."/>
            <person name="Shah S."/>
            <person name="Dougan E. K."/>
            <person name="Thang M."/>
            <person name="Chan C."/>
        </authorList>
    </citation>
    <scope>NUCLEOTIDE SEQUENCE [LARGE SCALE GENOMIC DNA]</scope>
</reference>
<evidence type="ECO:0000256" key="6">
    <source>
        <dbReference type="ARBA" id="ARBA00022833"/>
    </source>
</evidence>
<dbReference type="InterPro" id="IPR040961">
    <property type="entry name" value="CSN5_C"/>
</dbReference>
<dbReference type="EMBL" id="CAUYUJ010006831">
    <property type="protein sequence ID" value="CAK0818808.1"/>
    <property type="molecule type" value="Genomic_DNA"/>
</dbReference>
<dbReference type="SMART" id="SM00232">
    <property type="entry name" value="JAB_MPN"/>
    <property type="match status" value="1"/>
</dbReference>
<evidence type="ECO:0000256" key="2">
    <source>
        <dbReference type="ARBA" id="ARBA00022670"/>
    </source>
</evidence>
<evidence type="ECO:0000256" key="3">
    <source>
        <dbReference type="ARBA" id="ARBA00022723"/>
    </source>
</evidence>
<comment type="similarity">
    <text evidence="1">Belongs to the peptidase M67A family. CSN5 subfamily.</text>
</comment>
<feature type="compositionally biased region" description="Pro residues" evidence="8">
    <location>
        <begin position="345"/>
        <end position="356"/>
    </location>
</feature>
<proteinExistence type="inferred from homology"/>
<evidence type="ECO:0000256" key="4">
    <source>
        <dbReference type="ARBA" id="ARBA00022790"/>
    </source>
</evidence>
<keyword evidence="4" id="KW-0736">Signalosome</keyword>
<dbReference type="InterPro" id="IPR050242">
    <property type="entry name" value="JAMM_MPN+_peptidase_M67A"/>
</dbReference>
<keyword evidence="6" id="KW-0862">Zinc</keyword>
<dbReference type="CDD" id="cd08069">
    <property type="entry name" value="MPN_RPN11_CSN5"/>
    <property type="match status" value="1"/>
</dbReference>
<evidence type="ECO:0000256" key="8">
    <source>
        <dbReference type="SAM" id="MobiDB-lite"/>
    </source>
</evidence>
<dbReference type="PROSITE" id="PS50249">
    <property type="entry name" value="MPN"/>
    <property type="match status" value="1"/>
</dbReference>
<evidence type="ECO:0000259" key="9">
    <source>
        <dbReference type="PROSITE" id="PS50249"/>
    </source>
</evidence>
<evidence type="ECO:0000256" key="7">
    <source>
        <dbReference type="ARBA" id="ARBA00023049"/>
    </source>
</evidence>
<evidence type="ECO:0000313" key="11">
    <source>
        <dbReference type="Proteomes" id="UP001189429"/>
    </source>
</evidence>
<keyword evidence="2" id="KW-0645">Protease</keyword>
<dbReference type="PANTHER" id="PTHR10410">
    <property type="entry name" value="EUKARYOTIC TRANSLATION INITIATION FACTOR 3 -RELATED"/>
    <property type="match status" value="1"/>
</dbReference>
<feature type="domain" description="MPN" evidence="9">
    <location>
        <begin position="54"/>
        <end position="192"/>
    </location>
</feature>
<dbReference type="Pfam" id="PF01398">
    <property type="entry name" value="JAB"/>
    <property type="match status" value="1"/>
</dbReference>
<dbReference type="SUPFAM" id="SSF102712">
    <property type="entry name" value="JAB1/MPN domain"/>
    <property type="match status" value="1"/>
</dbReference>
<keyword evidence="11" id="KW-1185">Reference proteome</keyword>
<keyword evidence="3" id="KW-0479">Metal-binding</keyword>
<keyword evidence="5" id="KW-0378">Hydrolase</keyword>
<organism evidence="10 11">
    <name type="scientific">Prorocentrum cordatum</name>
    <dbReference type="NCBI Taxonomy" id="2364126"/>
    <lineage>
        <taxon>Eukaryota</taxon>
        <taxon>Sar</taxon>
        <taxon>Alveolata</taxon>
        <taxon>Dinophyceae</taxon>
        <taxon>Prorocentrales</taxon>
        <taxon>Prorocentraceae</taxon>
        <taxon>Prorocentrum</taxon>
    </lineage>
</organism>
<evidence type="ECO:0000256" key="1">
    <source>
        <dbReference type="ARBA" id="ARBA00006008"/>
    </source>
</evidence>
<sequence length="385" mass="43212">MASAASSIAQRTFELENRIQQVDDKAMYKVDEAEQEQIYQAHPWREDVHFFKLVRMSAVALVKIVMHAKSGVPREVMGLMQGKVTPDGSFVIMDAFPLPVEGTETRVNAGAGANEFMVSFTEACERLGKGENVCGWYHSHPGYGCWLSGIDVQTQMTYQQHQEPFLAVVVDPVRTHSAGKVDIRAFRTYPPGYTPPGDSPSEYQSVPLDKVEDFGVHCKQYYPLPVEIFKNSMDCSILELLWNKHWIDTLSTSPLLHGRSSCNQMVRDCVQKMEQIDAAAAAQTRLRTAMHEPHRHREDGLLSKVSIDAAKSAGEQVQGLTNQVVKLALFPHRCRPQAPASSGPTLPPPSPRPPWRSPNTQRPSTWMRALPEWRSERPEWRSGPP</sequence>
<keyword evidence="7" id="KW-0482">Metalloprotease</keyword>
<name>A0ABN9RI98_9DINO</name>
<gene>
    <name evidence="10" type="ORF">PCOR1329_LOCUS20955</name>
</gene>
<dbReference type="Pfam" id="PF18323">
    <property type="entry name" value="CSN5_C"/>
    <property type="match status" value="1"/>
</dbReference>
<comment type="caution">
    <text evidence="10">The sequence shown here is derived from an EMBL/GenBank/DDBJ whole genome shotgun (WGS) entry which is preliminary data.</text>
</comment>
<evidence type="ECO:0000313" key="10">
    <source>
        <dbReference type="EMBL" id="CAK0818808.1"/>
    </source>
</evidence>
<dbReference type="Proteomes" id="UP001189429">
    <property type="component" value="Unassembled WGS sequence"/>
</dbReference>
<feature type="region of interest" description="Disordered" evidence="8">
    <location>
        <begin position="335"/>
        <end position="385"/>
    </location>
</feature>
<protein>
    <recommendedName>
        <fullName evidence="9">MPN domain-containing protein</fullName>
    </recommendedName>
</protein>
<accession>A0ABN9RI98</accession>
<dbReference type="InterPro" id="IPR037518">
    <property type="entry name" value="MPN"/>
</dbReference>
<feature type="compositionally biased region" description="Basic and acidic residues" evidence="8">
    <location>
        <begin position="371"/>
        <end position="385"/>
    </location>
</feature>
<feature type="non-terminal residue" evidence="10">
    <location>
        <position position="385"/>
    </location>
</feature>